<comment type="caution">
    <text evidence="1">The sequence shown here is derived from an EMBL/GenBank/DDBJ whole genome shotgun (WGS) entry which is preliminary data.</text>
</comment>
<evidence type="ECO:0000313" key="1">
    <source>
        <dbReference type="EMBL" id="MED6207705.1"/>
    </source>
</evidence>
<sequence>MTIALNLVTYEHNPIGDIISERAVHYWDIKMINSQKKRKKQARTTEISAITQIAAAEVDFARRTRSSLQKFLLLLKIVPLLDLCSVVDVAARFDQVSTTTNAFGLGLYVVAIFDVHYGTRLHWFGCHEILQLLSTPPLALVSAIPLTLQQLQS</sequence>
<keyword evidence="2" id="KW-1185">Reference proteome</keyword>
<reference evidence="1 2" key="1">
    <citation type="journal article" date="2023" name="Plants (Basel)">
        <title>Bridging the Gap: Combining Genomics and Transcriptomics Approaches to Understand Stylosanthes scabra, an Orphan Legume from the Brazilian Caatinga.</title>
        <authorList>
            <person name="Ferreira-Neto J.R.C."/>
            <person name="da Silva M.D."/>
            <person name="Binneck E."/>
            <person name="de Melo N.F."/>
            <person name="da Silva R.H."/>
            <person name="de Melo A.L.T.M."/>
            <person name="Pandolfi V."/>
            <person name="Bustamante F.O."/>
            <person name="Brasileiro-Vidal A.C."/>
            <person name="Benko-Iseppon A.M."/>
        </authorList>
    </citation>
    <scope>NUCLEOTIDE SEQUENCE [LARGE SCALE GENOMIC DNA]</scope>
    <source>
        <tissue evidence="1">Leaves</tissue>
    </source>
</reference>
<evidence type="ECO:0000313" key="2">
    <source>
        <dbReference type="Proteomes" id="UP001341840"/>
    </source>
</evidence>
<dbReference type="EMBL" id="JASCZI010241851">
    <property type="protein sequence ID" value="MED6207705.1"/>
    <property type="molecule type" value="Genomic_DNA"/>
</dbReference>
<gene>
    <name evidence="1" type="ORF">PIB30_038171</name>
</gene>
<proteinExistence type="predicted"/>
<protein>
    <submittedName>
        <fullName evidence="1">Uncharacterized protein</fullName>
    </submittedName>
</protein>
<name>A0ABU6YCX0_9FABA</name>
<accession>A0ABU6YCX0</accession>
<organism evidence="1 2">
    <name type="scientific">Stylosanthes scabra</name>
    <dbReference type="NCBI Taxonomy" id="79078"/>
    <lineage>
        <taxon>Eukaryota</taxon>
        <taxon>Viridiplantae</taxon>
        <taxon>Streptophyta</taxon>
        <taxon>Embryophyta</taxon>
        <taxon>Tracheophyta</taxon>
        <taxon>Spermatophyta</taxon>
        <taxon>Magnoliopsida</taxon>
        <taxon>eudicotyledons</taxon>
        <taxon>Gunneridae</taxon>
        <taxon>Pentapetalae</taxon>
        <taxon>rosids</taxon>
        <taxon>fabids</taxon>
        <taxon>Fabales</taxon>
        <taxon>Fabaceae</taxon>
        <taxon>Papilionoideae</taxon>
        <taxon>50 kb inversion clade</taxon>
        <taxon>dalbergioids sensu lato</taxon>
        <taxon>Dalbergieae</taxon>
        <taxon>Pterocarpus clade</taxon>
        <taxon>Stylosanthes</taxon>
    </lineage>
</organism>
<dbReference type="Proteomes" id="UP001341840">
    <property type="component" value="Unassembled WGS sequence"/>
</dbReference>